<evidence type="ECO:0000313" key="1">
    <source>
        <dbReference type="EMBL" id="RXK86412.1"/>
    </source>
</evidence>
<evidence type="ECO:0000313" key="2">
    <source>
        <dbReference type="Proteomes" id="UP000290545"/>
    </source>
</evidence>
<dbReference type="Proteomes" id="UP000290545">
    <property type="component" value="Unassembled WGS sequence"/>
</dbReference>
<dbReference type="EMBL" id="SDHZ01000001">
    <property type="protein sequence ID" value="RXK86412.1"/>
    <property type="molecule type" value="Genomic_DNA"/>
</dbReference>
<gene>
    <name evidence="1" type="ORF">ESB13_06295</name>
</gene>
<sequence>MLVQSALTFSSSENELLMYSKIFSGLLAASCMLMLGCKKNEFRTNEYVTPNGKAFVKVAYFSPYFAAQQVQVYINDERVSNTITTNHTPFPGGGYNTGGNSDNGYLSVQPDSKGTANIMFATPSTGTSIIAKELFRVSVPVTTGKEQVVFICDTAANTAAFTVDVDTERPDSGYARFNFVNCIPNSGPIDFYYADSLVASNIPYKGSKAFVNLPLKAAPVLKMCQTGTTTIIGAAYTFTNIGNQKIYSMLGRGYAGIASTDGQRTPKVSLVIVK</sequence>
<dbReference type="OrthoDB" id="659104at2"/>
<comment type="caution">
    <text evidence="1">The sequence shown here is derived from an EMBL/GenBank/DDBJ whole genome shotgun (WGS) entry which is preliminary data.</text>
</comment>
<proteinExistence type="predicted"/>
<keyword evidence="2" id="KW-1185">Reference proteome</keyword>
<protein>
    <submittedName>
        <fullName evidence="1">DUF4397 domain-containing protein</fullName>
    </submittedName>
</protein>
<dbReference type="AlphaFoldDB" id="A0A4Q1DAI1"/>
<organism evidence="1 2">
    <name type="scientific">Filimonas effusa</name>
    <dbReference type="NCBI Taxonomy" id="2508721"/>
    <lineage>
        <taxon>Bacteria</taxon>
        <taxon>Pseudomonadati</taxon>
        <taxon>Bacteroidota</taxon>
        <taxon>Chitinophagia</taxon>
        <taxon>Chitinophagales</taxon>
        <taxon>Chitinophagaceae</taxon>
        <taxon>Filimonas</taxon>
    </lineage>
</organism>
<accession>A0A4Q1DAI1</accession>
<name>A0A4Q1DAI1_9BACT</name>
<reference evidence="1 2" key="1">
    <citation type="submission" date="2019-01" db="EMBL/GenBank/DDBJ databases">
        <title>Filimonas sp. strain TTM-71.</title>
        <authorList>
            <person name="Chen W.-M."/>
        </authorList>
    </citation>
    <scope>NUCLEOTIDE SEQUENCE [LARGE SCALE GENOMIC DNA]</scope>
    <source>
        <strain evidence="1 2">TTM-71</strain>
    </source>
</reference>